<dbReference type="STRING" id="135651.G0PLY9"/>
<keyword evidence="3" id="KW-1185">Reference proteome</keyword>
<dbReference type="OrthoDB" id="8250698at2759"/>
<dbReference type="EMBL" id="GL381229">
    <property type="protein sequence ID" value="EGT36115.1"/>
    <property type="molecule type" value="Genomic_DNA"/>
</dbReference>
<dbReference type="InterPro" id="IPR011009">
    <property type="entry name" value="Kinase-like_dom_sf"/>
</dbReference>
<protein>
    <recommendedName>
        <fullName evidence="1">CHK kinase-like domain-containing protein</fullName>
    </recommendedName>
</protein>
<evidence type="ECO:0000313" key="2">
    <source>
        <dbReference type="EMBL" id="EGT36115.1"/>
    </source>
</evidence>
<evidence type="ECO:0000259" key="1">
    <source>
        <dbReference type="SMART" id="SM00587"/>
    </source>
</evidence>
<organism evidence="3">
    <name type="scientific">Caenorhabditis brenneri</name>
    <name type="common">Nematode worm</name>
    <dbReference type="NCBI Taxonomy" id="135651"/>
    <lineage>
        <taxon>Eukaryota</taxon>
        <taxon>Metazoa</taxon>
        <taxon>Ecdysozoa</taxon>
        <taxon>Nematoda</taxon>
        <taxon>Chromadorea</taxon>
        <taxon>Rhabditida</taxon>
        <taxon>Rhabditina</taxon>
        <taxon>Rhabditomorpha</taxon>
        <taxon>Rhabditoidea</taxon>
        <taxon>Rhabditidae</taxon>
        <taxon>Peloderinae</taxon>
        <taxon>Caenorhabditis</taxon>
    </lineage>
</organism>
<sequence>MSLFTPSTGILETHVTWEDVEEAMQKALDTEAVFGNNRKATNIGDLRGFMSRIALIDADWQGAQGSETLPAKFAVKISSQLGHLGLSKILGGDQFDEEKLEKLQEFTMEFHDREVEAYKCLMRFGHPDIPYIRVYHLKPFTSKTDLKGFMIFDFVSNVYPMGMHQSIPADDLRQLVRGVATFSALGESLSQEEKQKFGGPEFLEIGLREFFSDEQLERQFQTLRTLFNGSELVENAIQIFWQYTKLLSKYTKVSELLGFKLILNHCDLWQTNVLHSMGNDGKLKLEAIIDWQGVARLPAGFDMARMLVGCLSAKDRRESGDSLLQLYYKTFTEALGEELFTFKELQDSYNLFFPMKTMLIAPLIMSFLDAQSSTSDEDKKKYREENKEKLQALLEDVIEIHEQNLNKYPEFFDI</sequence>
<dbReference type="InterPro" id="IPR015897">
    <property type="entry name" value="CHK_kinase-like"/>
</dbReference>
<dbReference type="HOGENOM" id="CLU_038410_1_0_1"/>
<name>G0PLY9_CAEBE</name>
<accession>G0PLY9</accession>
<dbReference type="InParanoid" id="G0PLY9"/>
<dbReference type="Proteomes" id="UP000008068">
    <property type="component" value="Unassembled WGS sequence"/>
</dbReference>
<dbReference type="InterPro" id="IPR052961">
    <property type="entry name" value="Oxido-Kinase-like_Enzymes"/>
</dbReference>
<reference evidence="3" key="1">
    <citation type="submission" date="2011-07" db="EMBL/GenBank/DDBJ databases">
        <authorList>
            <consortium name="Caenorhabditis brenneri Sequencing and Analysis Consortium"/>
            <person name="Wilson R.K."/>
        </authorList>
    </citation>
    <scope>NUCLEOTIDE SEQUENCE [LARGE SCALE GENOMIC DNA]</scope>
    <source>
        <strain evidence="3">PB2801</strain>
    </source>
</reference>
<dbReference type="Pfam" id="PF07914">
    <property type="entry name" value="DUF1679"/>
    <property type="match status" value="1"/>
</dbReference>
<dbReference type="OMA" id="LNHCDLW"/>
<dbReference type="InterPro" id="IPR012877">
    <property type="entry name" value="Dhs-27"/>
</dbReference>
<evidence type="ECO:0000313" key="3">
    <source>
        <dbReference type="Proteomes" id="UP000008068"/>
    </source>
</evidence>
<dbReference type="PANTHER" id="PTHR23020">
    <property type="entry name" value="UNCHARACTERIZED NUCLEAR HORMONE RECEPTOR-RELATED"/>
    <property type="match status" value="1"/>
</dbReference>
<dbReference type="SUPFAM" id="SSF56112">
    <property type="entry name" value="Protein kinase-like (PK-like)"/>
    <property type="match status" value="1"/>
</dbReference>
<dbReference type="FunCoup" id="G0PLY9">
    <property type="interactions" value="8"/>
</dbReference>
<feature type="domain" description="CHK kinase-like" evidence="1">
    <location>
        <begin position="149"/>
        <end position="337"/>
    </location>
</feature>
<proteinExistence type="predicted"/>
<gene>
    <name evidence="2" type="ORF">CAEBREN_07150</name>
</gene>
<dbReference type="SMART" id="SM00587">
    <property type="entry name" value="CHK"/>
    <property type="match status" value="1"/>
</dbReference>
<dbReference type="AlphaFoldDB" id="G0PLY9"/>
<dbReference type="eggNOG" id="ENOG502QVFS">
    <property type="taxonomic scope" value="Eukaryota"/>
</dbReference>
<dbReference type="PANTHER" id="PTHR23020:SF7">
    <property type="entry name" value="CHK DOMAIN-CONTAINING PROTEIN-RELATED"/>
    <property type="match status" value="1"/>
</dbReference>